<protein>
    <submittedName>
        <fullName evidence="5">Ankyrin repeat protein L93</fullName>
    </submittedName>
</protein>
<dbReference type="SMART" id="SM00248">
    <property type="entry name" value="ANK"/>
    <property type="match status" value="5"/>
</dbReference>
<evidence type="ECO:0000256" key="3">
    <source>
        <dbReference type="PROSITE-ProRule" id="PRU00023"/>
    </source>
</evidence>
<reference evidence="5 6" key="1">
    <citation type="submission" date="2024-02" db="EMBL/GenBank/DDBJ databases">
        <authorList>
            <person name="Chen Y."/>
            <person name="Shah S."/>
            <person name="Dougan E. K."/>
            <person name="Thang M."/>
            <person name="Chan C."/>
        </authorList>
    </citation>
    <scope>NUCLEOTIDE SEQUENCE [LARGE SCALE GENOMIC DNA]</scope>
</reference>
<feature type="repeat" description="ANK" evidence="3">
    <location>
        <begin position="744"/>
        <end position="776"/>
    </location>
</feature>
<evidence type="ECO:0000256" key="1">
    <source>
        <dbReference type="ARBA" id="ARBA00022737"/>
    </source>
</evidence>
<dbReference type="Gene3D" id="1.25.40.20">
    <property type="entry name" value="Ankyrin repeat-containing domain"/>
    <property type="match status" value="2"/>
</dbReference>
<name>A0ABP0KYW2_9DINO</name>
<dbReference type="SUPFAM" id="SSF48403">
    <property type="entry name" value="Ankyrin repeat"/>
    <property type="match status" value="1"/>
</dbReference>
<dbReference type="InterPro" id="IPR002110">
    <property type="entry name" value="Ankyrin_rpt"/>
</dbReference>
<proteinExistence type="predicted"/>
<dbReference type="Pfam" id="PF12796">
    <property type="entry name" value="Ank_2"/>
    <property type="match status" value="1"/>
</dbReference>
<dbReference type="InterPro" id="IPR036770">
    <property type="entry name" value="Ankyrin_rpt-contain_sf"/>
</dbReference>
<sequence>MQSLSTVVTQKKGHAARWGRSTCLVWQDELEQIKADDELGIEVCEPKAVVVQHLELPEKCQERTARYLEKLSFDWRKVSDVRDLRRTGLQEPAAAEVLEVAKHPECCILQFWLALKFVCGRCMDFAPDWPHLAVTLKALLKEQHQVDYAEIYVGAASQRHSGFTKESRISVALRVSSPARAQLLKEALEGLAEELQQAVSIETLLPEVQGATYHDRTRDSDFAMSARFRLELSDLRVIGGQILDLIDPSRASIDPMCGGSFFPPAPAKAKIDDEEDWQIPLRRDADGGRSRMADAPRWIPARVEVDAKSQRLRFGEISGIPWMGRGTTERCGLYHCLNQVITAMQPLFEKLGRPLLTGGQAKVIVKSQIYQLRPGEEILGQMHKEGGDFDHIESVGLYYPHVDDTLSGGDLEITISATGGCGSRYPMSKSVPVRSGTAIVFDNLKAYHRMTALRTASEEGGRRSVIGFFVVREGLYREAPTSEVTSDSLTVNYGDKARSMLRQAIGAEKLPRHIFLQIERCLSGGSSHTQERFRSSQTLGLSGVGAVVAAKGLTCSALPGTPGVYDDNAEPRKARLSPVTREGLMMSGARPAAKQLRQIFHIVDYFLVLAPMQMHANGSIMNLRSHSTRGWCLLEMMAANLLDKPILAATGPKSIFQSVTKARMHKLPHKGQFSVTSDQEFVKELSSDLLHWKCRELHEKDQEMWRFYNAFAQRLQVHISPSRSLESFWKRYQLGASVTTANLYGLSPLMLACVEGNLSEVQLLLEAKAEVNESRHTVMGSETTALCVATMSSPPVVRSLLDAKADTQVGHPMSWAVQYLNLEILSLLPEELHREKSGSGDSPINLAVQAQCTSTVDVLLQMGADPTALATTSRCSVQFSRPRRKRKSQVSSNVSNAESCQTRRSLNEKRRSMWHDEKIARSLEAASEASNMPQARWWRRANRTSRSTTGSTEEDSTSLRSWADRNGTGGVRFDLNLKKAEEDSIATSPTNSAWSFYSDAKGEFEIIQVTLASPLEIACYAGNLEMVQLLFHAGADPEDGSDGYSAVDVAEACGHHHIMRFLSMAMPLSYVTL</sequence>
<keyword evidence="2 3" id="KW-0040">ANK repeat</keyword>
<gene>
    <name evidence="5" type="ORF">SCF082_LOCUS19921</name>
</gene>
<dbReference type="Proteomes" id="UP001642464">
    <property type="component" value="Unassembled WGS sequence"/>
</dbReference>
<dbReference type="EMBL" id="CAXAMM010013747">
    <property type="protein sequence ID" value="CAK9032101.1"/>
    <property type="molecule type" value="Genomic_DNA"/>
</dbReference>
<dbReference type="PANTHER" id="PTHR24123:SF33">
    <property type="entry name" value="PROTEIN HOS4"/>
    <property type="match status" value="1"/>
</dbReference>
<evidence type="ECO:0000256" key="4">
    <source>
        <dbReference type="SAM" id="MobiDB-lite"/>
    </source>
</evidence>
<feature type="repeat" description="ANK" evidence="3">
    <location>
        <begin position="1010"/>
        <end position="1042"/>
    </location>
</feature>
<feature type="repeat" description="ANK" evidence="3">
    <location>
        <begin position="839"/>
        <end position="871"/>
    </location>
</feature>
<accession>A0ABP0KYW2</accession>
<keyword evidence="1" id="KW-0677">Repeat</keyword>
<dbReference type="PANTHER" id="PTHR24123">
    <property type="entry name" value="ANKYRIN REPEAT-CONTAINING"/>
    <property type="match status" value="1"/>
</dbReference>
<evidence type="ECO:0000313" key="5">
    <source>
        <dbReference type="EMBL" id="CAK9032101.1"/>
    </source>
</evidence>
<keyword evidence="6" id="KW-1185">Reference proteome</keyword>
<dbReference type="Pfam" id="PF00023">
    <property type="entry name" value="Ank"/>
    <property type="match status" value="1"/>
</dbReference>
<feature type="compositionally biased region" description="Polar residues" evidence="4">
    <location>
        <begin position="889"/>
        <end position="904"/>
    </location>
</feature>
<comment type="caution">
    <text evidence="5">The sequence shown here is derived from an EMBL/GenBank/DDBJ whole genome shotgun (WGS) entry which is preliminary data.</text>
</comment>
<dbReference type="PROSITE" id="PS50088">
    <property type="entry name" value="ANK_REPEAT"/>
    <property type="match status" value="3"/>
</dbReference>
<feature type="compositionally biased region" description="Basic and acidic residues" evidence="4">
    <location>
        <begin position="905"/>
        <end position="921"/>
    </location>
</feature>
<evidence type="ECO:0000313" key="6">
    <source>
        <dbReference type="Proteomes" id="UP001642464"/>
    </source>
</evidence>
<dbReference type="InterPro" id="IPR051165">
    <property type="entry name" value="Multifunctional_ANK_Repeat"/>
</dbReference>
<dbReference type="PROSITE" id="PS50297">
    <property type="entry name" value="ANK_REP_REGION"/>
    <property type="match status" value="3"/>
</dbReference>
<feature type="region of interest" description="Disordered" evidence="4">
    <location>
        <begin position="872"/>
        <end position="963"/>
    </location>
</feature>
<evidence type="ECO:0000256" key="2">
    <source>
        <dbReference type="ARBA" id="ARBA00023043"/>
    </source>
</evidence>
<organism evidence="5 6">
    <name type="scientific">Durusdinium trenchii</name>
    <dbReference type="NCBI Taxonomy" id="1381693"/>
    <lineage>
        <taxon>Eukaryota</taxon>
        <taxon>Sar</taxon>
        <taxon>Alveolata</taxon>
        <taxon>Dinophyceae</taxon>
        <taxon>Suessiales</taxon>
        <taxon>Symbiodiniaceae</taxon>
        <taxon>Durusdinium</taxon>
    </lineage>
</organism>